<evidence type="ECO:0000313" key="1">
    <source>
        <dbReference type="EMBL" id="UGO47210.1"/>
    </source>
</evidence>
<name>A0AAE9CAU5_9CAUD</name>
<reference evidence="1" key="1">
    <citation type="submission" date="2021-10" db="EMBL/GenBank/DDBJ databases">
        <authorList>
            <person name="Brantly S."/>
            <person name="Loertscher E."/>
            <person name="Chow J."/>
            <person name="Doney J."/>
            <person name="Standing N."/>
            <person name="Ruesch S."/>
            <person name="Holmstead J."/>
            <person name="Fairholm J."/>
            <person name="Parson M."/>
            <person name="Rodriguez W."/>
            <person name="Himes S."/>
            <person name="Tovar K."/>
            <person name="Wilkey A."/>
            <person name="Birch L."/>
            <person name="Hogan T."/>
            <person name="Flake P."/>
            <person name="Walker J."/>
            <person name="Johnson L."/>
            <person name="Kruger J.L."/>
            <person name="Sharma R."/>
            <person name="Breakwell D.P."/>
            <person name="Grose J.H."/>
        </authorList>
    </citation>
    <scope>NUCLEOTIDE SEQUENCE</scope>
</reference>
<proteinExistence type="predicted"/>
<dbReference type="Proteomes" id="UP000827816">
    <property type="component" value="Segment"/>
</dbReference>
<evidence type="ECO:0008006" key="3">
    <source>
        <dbReference type="Google" id="ProtNLM"/>
    </source>
</evidence>
<accession>A0AAE9CAU5</accession>
<organism evidence="1 2">
    <name type="scientific">Enterobacter phage vB_EclS_CobraSix</name>
    <dbReference type="NCBI Taxonomy" id="2894794"/>
    <lineage>
        <taxon>Viruses</taxon>
        <taxon>Duplodnaviria</taxon>
        <taxon>Heunggongvirae</taxon>
        <taxon>Uroviricota</taxon>
        <taxon>Caudoviricetes</taxon>
        <taxon>Cobrasixvirus</taxon>
        <taxon>Cobrasixvirus cobrasix</taxon>
    </lineage>
</organism>
<dbReference type="EMBL" id="OK499971">
    <property type="protein sequence ID" value="UGO47210.1"/>
    <property type="molecule type" value="Genomic_DNA"/>
</dbReference>
<protein>
    <recommendedName>
        <fullName evidence="3">Regulatory protein</fullName>
    </recommendedName>
</protein>
<keyword evidence="2" id="KW-1185">Reference proteome</keyword>
<evidence type="ECO:0000313" key="2">
    <source>
        <dbReference type="Proteomes" id="UP000827816"/>
    </source>
</evidence>
<sequence>MEMKRTPFYRRPGRTGQFSGLRERVIWMIQTRGRPVTGSEIAEKFGVTLIEFNRVANGITRGSGQIAQIVESGKWVNGDGICDRTFDLVTKPKVVTPQGKSRLFTRRAIEQSQEGRRQECIERAARRRRLIAQGLYIDEMESIL</sequence>
<gene>
    <name evidence="1" type="ORF">COBRASIX_43</name>
</gene>